<dbReference type="EMBL" id="MU005647">
    <property type="protein sequence ID" value="KAF2675824.1"/>
    <property type="molecule type" value="Genomic_DNA"/>
</dbReference>
<gene>
    <name evidence="2" type="ORF">K458DRAFT_397586</name>
</gene>
<proteinExistence type="predicted"/>
<evidence type="ECO:0000313" key="2">
    <source>
        <dbReference type="EMBL" id="KAF2675824.1"/>
    </source>
</evidence>
<keyword evidence="1" id="KW-0732">Signal</keyword>
<dbReference type="OrthoDB" id="3794420at2759"/>
<evidence type="ECO:0000313" key="3">
    <source>
        <dbReference type="Proteomes" id="UP000799291"/>
    </source>
</evidence>
<accession>A0A6G1IC80</accession>
<dbReference type="Proteomes" id="UP000799291">
    <property type="component" value="Unassembled WGS sequence"/>
</dbReference>
<dbReference type="AlphaFoldDB" id="A0A6G1IC80"/>
<keyword evidence="3" id="KW-1185">Reference proteome</keyword>
<organism evidence="2 3">
    <name type="scientific">Lentithecium fluviatile CBS 122367</name>
    <dbReference type="NCBI Taxonomy" id="1168545"/>
    <lineage>
        <taxon>Eukaryota</taxon>
        <taxon>Fungi</taxon>
        <taxon>Dikarya</taxon>
        <taxon>Ascomycota</taxon>
        <taxon>Pezizomycotina</taxon>
        <taxon>Dothideomycetes</taxon>
        <taxon>Pleosporomycetidae</taxon>
        <taxon>Pleosporales</taxon>
        <taxon>Massarineae</taxon>
        <taxon>Lentitheciaceae</taxon>
        <taxon>Lentithecium</taxon>
    </lineage>
</organism>
<feature type="signal peptide" evidence="1">
    <location>
        <begin position="1"/>
        <end position="19"/>
    </location>
</feature>
<evidence type="ECO:0000256" key="1">
    <source>
        <dbReference type="SAM" id="SignalP"/>
    </source>
</evidence>
<reference evidence="2" key="1">
    <citation type="journal article" date="2020" name="Stud. Mycol.">
        <title>101 Dothideomycetes genomes: a test case for predicting lifestyles and emergence of pathogens.</title>
        <authorList>
            <person name="Haridas S."/>
            <person name="Albert R."/>
            <person name="Binder M."/>
            <person name="Bloem J."/>
            <person name="Labutti K."/>
            <person name="Salamov A."/>
            <person name="Andreopoulos B."/>
            <person name="Baker S."/>
            <person name="Barry K."/>
            <person name="Bills G."/>
            <person name="Bluhm B."/>
            <person name="Cannon C."/>
            <person name="Castanera R."/>
            <person name="Culley D."/>
            <person name="Daum C."/>
            <person name="Ezra D."/>
            <person name="Gonzalez J."/>
            <person name="Henrissat B."/>
            <person name="Kuo A."/>
            <person name="Liang C."/>
            <person name="Lipzen A."/>
            <person name="Lutzoni F."/>
            <person name="Magnuson J."/>
            <person name="Mondo S."/>
            <person name="Nolan M."/>
            <person name="Ohm R."/>
            <person name="Pangilinan J."/>
            <person name="Park H.-J."/>
            <person name="Ramirez L."/>
            <person name="Alfaro M."/>
            <person name="Sun H."/>
            <person name="Tritt A."/>
            <person name="Yoshinaga Y."/>
            <person name="Zwiers L.-H."/>
            <person name="Turgeon B."/>
            <person name="Goodwin S."/>
            <person name="Spatafora J."/>
            <person name="Crous P."/>
            <person name="Grigoriev I."/>
        </authorList>
    </citation>
    <scope>NUCLEOTIDE SEQUENCE</scope>
    <source>
        <strain evidence="2">CBS 122367</strain>
    </source>
</reference>
<sequence length="296" mass="33704">MSIFLELGLSAAFTLISLAPSVPKWLKKNNGPKIRVNVFTGLPVVNGTDEKEAIYEHMSFGGCTPHISLFNANGDRIAKYTNWNCNSKIDQNVPSDLWADYINGKDLEKAEYITVLASGNDAMMGKMFRWSYSSATVQFKGPDGKTQDARPRCLWIDKNERDGNLMATDFEGFQVHLPDFKIDNSKFRKWNNQTGQMCQGLSRFTMYHDMNPMMFSDMTAQELYIMYGAEDPREIGGARREKRQSQFIQERFLNIQKRFSGSLIKSRDLGQSAVQVCRDKNSMGTDFFSVHEGFVI</sequence>
<feature type="chain" id="PRO_5026358373" evidence="1">
    <location>
        <begin position="20"/>
        <end position="296"/>
    </location>
</feature>
<protein>
    <submittedName>
        <fullName evidence="2">Uncharacterized protein</fullName>
    </submittedName>
</protein>
<name>A0A6G1IC80_9PLEO</name>